<reference evidence="6" key="1">
    <citation type="submission" date="2023-09" db="EMBL/GenBank/DDBJ databases">
        <title>Arcobacter tbilisiensis sp. nov. isolated from chicken meat in Tbilisi, Georgia.</title>
        <authorList>
            <person name="Matthias R."/>
            <person name="Zautner A.E."/>
        </authorList>
    </citation>
    <scope>NUCLEOTIDE SEQUENCE</scope>
    <source>
        <strain evidence="6">LEO 62</strain>
    </source>
</reference>
<evidence type="ECO:0000259" key="5">
    <source>
        <dbReference type="SMART" id="SM00912"/>
    </source>
</evidence>
<dbReference type="SUPFAM" id="SSF51126">
    <property type="entry name" value="Pectin lyase-like"/>
    <property type="match status" value="1"/>
</dbReference>
<evidence type="ECO:0000256" key="3">
    <source>
        <dbReference type="ARBA" id="ARBA00022729"/>
    </source>
</evidence>
<feature type="domain" description="Filamentous haemagglutinin FhaB/tRNA nuclease CdiA-like TPS" evidence="5">
    <location>
        <begin position="23"/>
        <end position="135"/>
    </location>
</feature>
<dbReference type="PANTHER" id="PTHR12338">
    <property type="entry name" value="AUTOTRANSPORTER"/>
    <property type="match status" value="1"/>
</dbReference>
<dbReference type="SMART" id="SM00912">
    <property type="entry name" value="Haemagg_act"/>
    <property type="match status" value="1"/>
</dbReference>
<dbReference type="InterPro" id="IPR011493">
    <property type="entry name" value="GLUG"/>
</dbReference>
<sequence>MYYKNRFCIVKYSVISLVVASNLYGAPTGGTVVSGTATISQNGNTTNINQSSNKAIINWQDFSIKSNETVNFNQPNSNSITLNRVIGNEKSIIDGALNANGQVWLINSNGVLFGKNAKVNTAGIVASTKDISNEDFNKGNYNFKGNSTSSIVNEGEIKSLANTHATFIANSVTNKGKIEVHKGTINLIGASDVTLTLNENQNLSLKVNKGVVDALVDNQNLIVANGGQIYLTTNAKDELLKGVVNHSGIIEANSLDELTQSEVILFAHGGTTNVDGSIIAKNSFVETSGEKLNVTSNTKVVAKDWLLDPTNILIASTGGDVLTGDSVSATAIQNNLETTNVHLQATNNITVNQNITWSTDKQLKLQADSINVNATINNTNQTNGGVYFQAANTTNNVVFGTNGKVVVNNLYQLQWINQALNGKYELGSNIDASATSAWNSNGIGGYFGFNPIGNLSNKFNGTFDGLGFTISNLYINRPSQDNIGLFGYTNNATIKNIGLKNVNIFGINYAGGLVGVNEYGTISNSYATGTVSGNNYVGGLVGVNDGGTISNSYASGTVSGTENIGGLVGWNSEGTITNSYTSGTVSGTENIGGLVGYNTIGTISNSYATGTVSGNGRIGGLVGYNPLGTISNSWYDNSIHNIGNFGKSKAQIATALKNASSEWETDLSKGRGYGTGGATALPFLKNVTKLSNTLFEDGFGTTLNPYKITNWTQLQNINNTNILTQNYYFNLLNNLSSSTSDYTNLASNTANGGLGWNPIGNSTNKFNGTFDGLGFTISNLYINRPSQNYVGLFGYTNNATIKNIGLKDVDISGRNSTGGLVGFNENGTISNSYSSGSVNGSLYVGSLIGYNGGTISNSYAFGIVAGNNATGGLVGRNGGTISNSYSSGSVNGQSGVGGLVGLSNGTISNSFYDKETNTKSMDDSSYGKTKAQILSSFSNLTGWGTTGAGASVEGYEIVLLPYLIGVTKDEDKSKSILFSGGFGTSANPYNITNWTQLQNINNSNILTKNYYFNLLNNLSSSTSDYTNLASNTANGGLGWNPIGNITNQFNGTFDGLGFTISNLYINRPSQNYVGLFGYTNNATIKNIGLKDVDITGRNSTGGLVGYNGGTISNSYATGSVNGNSEVGGLVGYNDGTISNSYATGSVNGDYSIGGLVGFNFDGIIRNSYATGSVNGTDFLGGLIGSNYGTITNSYATGSVNGNSDVGGLVGYNRYGTITNSYATGSVTGTIKVGGLMGINDYGTITNSYATGTANGNDNVGGLVGFNTYDGIITNSFYDKTKNPNSNILGTGKTTAELEDINTFKNAGWSITADTALVKGTPILRNGSWVIYVTPTPTPTNNNQKPKVDEKVQRVIASIEPSTNSNSSSNQSVPNSLNINIRTLSFNGVDETRIINGGVRVPDDIVNSLDEL</sequence>
<keyword evidence="2" id="KW-0964">Secreted</keyword>
<proteinExistence type="predicted"/>
<evidence type="ECO:0000313" key="6">
    <source>
        <dbReference type="EMBL" id="WNL33232.1"/>
    </source>
</evidence>
<dbReference type="Proteomes" id="UP001305220">
    <property type="component" value="Chromosome"/>
</dbReference>
<protein>
    <submittedName>
        <fullName evidence="6">GLUG motif-containing protein</fullName>
    </submittedName>
</protein>
<dbReference type="RefSeq" id="WP_390869535.1">
    <property type="nucleotide sequence ID" value="NZ_CP128652.1"/>
</dbReference>
<dbReference type="InterPro" id="IPR011050">
    <property type="entry name" value="Pectin_lyase_fold/virulence"/>
</dbReference>
<accession>A0AA96DRZ0</accession>
<dbReference type="Gene3D" id="2.160.20.10">
    <property type="entry name" value="Single-stranded right-handed beta-helix, Pectin lyase-like"/>
    <property type="match status" value="1"/>
</dbReference>
<organism evidence="6">
    <name type="scientific">Arcobacter cryaerophilus gv. pseudocryaerophilus</name>
    <dbReference type="NCBI Taxonomy" id="2933791"/>
    <lineage>
        <taxon>Bacteria</taxon>
        <taxon>Pseudomonadati</taxon>
        <taxon>Campylobacterota</taxon>
        <taxon>Epsilonproteobacteria</taxon>
        <taxon>Campylobacterales</taxon>
        <taxon>Arcobacteraceae</taxon>
        <taxon>Aliarcobacter</taxon>
    </lineage>
</organism>
<dbReference type="EMBL" id="CP134856">
    <property type="protein sequence ID" value="WNL33232.1"/>
    <property type="molecule type" value="Genomic_DNA"/>
</dbReference>
<dbReference type="InterPro" id="IPR008638">
    <property type="entry name" value="FhaB/CdiA-like_TPS"/>
</dbReference>
<dbReference type="Pfam" id="PF07581">
    <property type="entry name" value="Glug"/>
    <property type="match status" value="11"/>
</dbReference>
<dbReference type="InterPro" id="IPR012334">
    <property type="entry name" value="Pectin_lyas_fold"/>
</dbReference>
<comment type="subcellular location">
    <subcellularLocation>
        <location evidence="1">Secreted</location>
    </subcellularLocation>
</comment>
<feature type="signal peptide" evidence="4">
    <location>
        <begin position="1"/>
        <end position="25"/>
    </location>
</feature>
<evidence type="ECO:0000256" key="4">
    <source>
        <dbReference type="SAM" id="SignalP"/>
    </source>
</evidence>
<evidence type="ECO:0000256" key="2">
    <source>
        <dbReference type="ARBA" id="ARBA00022525"/>
    </source>
</evidence>
<gene>
    <name evidence="6" type="ORF">RMP68_06860</name>
</gene>
<dbReference type="NCBIfam" id="TIGR01901">
    <property type="entry name" value="adhes_NPXG"/>
    <property type="match status" value="1"/>
</dbReference>
<feature type="chain" id="PRO_5044167511" evidence="4">
    <location>
        <begin position="26"/>
        <end position="1411"/>
    </location>
</feature>
<dbReference type="InterPro" id="IPR050909">
    <property type="entry name" value="Bact_Autotransporter_VF"/>
</dbReference>
<evidence type="ECO:0000256" key="1">
    <source>
        <dbReference type="ARBA" id="ARBA00004613"/>
    </source>
</evidence>
<name>A0AA96DRZ0_9BACT</name>
<dbReference type="PANTHER" id="PTHR12338:SF8">
    <property type="entry name" value="HEME_HEMOPEXIN-BINDING PROTEIN"/>
    <property type="match status" value="1"/>
</dbReference>
<keyword evidence="3 4" id="KW-0732">Signal</keyword>
<dbReference type="Pfam" id="PF05860">
    <property type="entry name" value="TPS"/>
    <property type="match status" value="1"/>
</dbReference>
<dbReference type="Gene3D" id="2.160.20.110">
    <property type="match status" value="4"/>
</dbReference>
<dbReference type="GO" id="GO:0005576">
    <property type="term" value="C:extracellular region"/>
    <property type="evidence" value="ECO:0007669"/>
    <property type="project" value="UniProtKB-SubCell"/>
</dbReference>